<proteinExistence type="predicted"/>
<dbReference type="Proteomes" id="UP000746471">
    <property type="component" value="Unassembled WGS sequence"/>
</dbReference>
<name>A0ABS5PRB6_9FIRM</name>
<sequence length="203" mass="23214">MKKREITTQQILESAVDVIAEKGYNAAKTQEIAERAGVSEATVFKYFKSKKGILDGIAVHAVKLFGRAVALTPIKELLETKRDVPVDQVIDFVIEDRLKFIQKQYPLIAVMVNEAQYHQAFRDTIVAEIFNPMCEAFEAYYQYQASLGNVREVESPRILFRTIVVNMMAPIFQRVIMEQPIEMDALRGEYETIKDILKHGVIK</sequence>
<dbReference type="RefSeq" id="WP_213237560.1">
    <property type="nucleotide sequence ID" value="NZ_JAHBCL010000024.1"/>
</dbReference>
<evidence type="ECO:0000256" key="1">
    <source>
        <dbReference type="ARBA" id="ARBA00023125"/>
    </source>
</evidence>
<organism evidence="4 5">
    <name type="scientific">Fusibacter paucivorans</name>
    <dbReference type="NCBI Taxonomy" id="76009"/>
    <lineage>
        <taxon>Bacteria</taxon>
        <taxon>Bacillati</taxon>
        <taxon>Bacillota</taxon>
        <taxon>Clostridia</taxon>
        <taxon>Eubacteriales</taxon>
        <taxon>Eubacteriales Family XII. Incertae Sedis</taxon>
        <taxon>Fusibacter</taxon>
    </lineage>
</organism>
<dbReference type="PROSITE" id="PS50977">
    <property type="entry name" value="HTH_TETR_2"/>
    <property type="match status" value="1"/>
</dbReference>
<dbReference type="EMBL" id="JAHBCL010000024">
    <property type="protein sequence ID" value="MBS7527699.1"/>
    <property type="molecule type" value="Genomic_DNA"/>
</dbReference>
<dbReference type="SUPFAM" id="SSF46689">
    <property type="entry name" value="Homeodomain-like"/>
    <property type="match status" value="1"/>
</dbReference>
<keyword evidence="1 2" id="KW-0238">DNA-binding</keyword>
<protein>
    <submittedName>
        <fullName evidence="4">TetR/AcrR family transcriptional regulator</fullName>
    </submittedName>
</protein>
<dbReference type="InterPro" id="IPR050109">
    <property type="entry name" value="HTH-type_TetR-like_transc_reg"/>
</dbReference>
<feature type="DNA-binding region" description="H-T-H motif" evidence="2">
    <location>
        <begin position="28"/>
        <end position="47"/>
    </location>
</feature>
<gene>
    <name evidence="4" type="ORF">KHM83_13520</name>
</gene>
<evidence type="ECO:0000259" key="3">
    <source>
        <dbReference type="PROSITE" id="PS50977"/>
    </source>
</evidence>
<keyword evidence="5" id="KW-1185">Reference proteome</keyword>
<feature type="domain" description="HTH tetR-type" evidence="3">
    <location>
        <begin position="5"/>
        <end position="65"/>
    </location>
</feature>
<dbReference type="PANTHER" id="PTHR30055">
    <property type="entry name" value="HTH-TYPE TRANSCRIPTIONAL REGULATOR RUTR"/>
    <property type="match status" value="1"/>
</dbReference>
<dbReference type="PANTHER" id="PTHR30055:SF226">
    <property type="entry name" value="HTH-TYPE TRANSCRIPTIONAL REGULATOR PKSA"/>
    <property type="match status" value="1"/>
</dbReference>
<dbReference type="PRINTS" id="PR00455">
    <property type="entry name" value="HTHTETR"/>
</dbReference>
<dbReference type="InterPro" id="IPR009057">
    <property type="entry name" value="Homeodomain-like_sf"/>
</dbReference>
<comment type="caution">
    <text evidence="4">The sequence shown here is derived from an EMBL/GenBank/DDBJ whole genome shotgun (WGS) entry which is preliminary data.</text>
</comment>
<accession>A0ABS5PRB6</accession>
<evidence type="ECO:0000256" key="2">
    <source>
        <dbReference type="PROSITE-ProRule" id="PRU00335"/>
    </source>
</evidence>
<evidence type="ECO:0000313" key="5">
    <source>
        <dbReference type="Proteomes" id="UP000746471"/>
    </source>
</evidence>
<evidence type="ECO:0000313" key="4">
    <source>
        <dbReference type="EMBL" id="MBS7527699.1"/>
    </source>
</evidence>
<dbReference type="Pfam" id="PF00440">
    <property type="entry name" value="TetR_N"/>
    <property type="match status" value="1"/>
</dbReference>
<reference evidence="4 5" key="1">
    <citation type="submission" date="2021-05" db="EMBL/GenBank/DDBJ databases">
        <title>Fusibacter ferrireducens sp. nov., an anaerobic, sulfur- and Fe-reducing bacterium isolated from the mangrove sediment.</title>
        <authorList>
            <person name="Qiu D."/>
        </authorList>
    </citation>
    <scope>NUCLEOTIDE SEQUENCE [LARGE SCALE GENOMIC DNA]</scope>
    <source>
        <strain evidence="4 5">DSM 12116</strain>
    </source>
</reference>
<dbReference type="Gene3D" id="1.10.357.10">
    <property type="entry name" value="Tetracycline Repressor, domain 2"/>
    <property type="match status" value="1"/>
</dbReference>
<dbReference type="InterPro" id="IPR001647">
    <property type="entry name" value="HTH_TetR"/>
</dbReference>